<feature type="transmembrane region" description="Helical" evidence="10">
    <location>
        <begin position="413"/>
        <end position="431"/>
    </location>
</feature>
<dbReference type="SUPFAM" id="SSF103473">
    <property type="entry name" value="MFS general substrate transporter"/>
    <property type="match status" value="1"/>
</dbReference>
<evidence type="ECO:0000256" key="10">
    <source>
        <dbReference type="SAM" id="Phobius"/>
    </source>
</evidence>
<evidence type="ECO:0000256" key="9">
    <source>
        <dbReference type="SAM" id="MobiDB-lite"/>
    </source>
</evidence>
<comment type="subcellular location">
    <subcellularLocation>
        <location evidence="1">Membrane</location>
        <topology evidence="1">Multi-pass membrane protein</topology>
    </subcellularLocation>
</comment>
<dbReference type="InterPro" id="IPR005828">
    <property type="entry name" value="MFS_sugar_transport-like"/>
</dbReference>
<dbReference type="NCBIfam" id="TIGR00879">
    <property type="entry name" value="SP"/>
    <property type="match status" value="1"/>
</dbReference>
<dbReference type="InterPro" id="IPR050360">
    <property type="entry name" value="MFS_Sugar_Transporters"/>
</dbReference>
<feature type="transmembrane region" description="Helical" evidence="10">
    <location>
        <begin position="379"/>
        <end position="401"/>
    </location>
</feature>
<dbReference type="Gene3D" id="1.20.1250.20">
    <property type="entry name" value="MFS general substrate transporter like domains"/>
    <property type="match status" value="1"/>
</dbReference>
<keyword evidence="6 10" id="KW-0472">Membrane</keyword>
<keyword evidence="13" id="KW-1185">Reference proteome</keyword>
<comment type="similarity">
    <text evidence="2 8">Belongs to the major facilitator superfamily. Sugar transporter (TC 2.A.1.1) family.</text>
</comment>
<keyword evidence="5 10" id="KW-1133">Transmembrane helix</keyword>
<evidence type="ECO:0000256" key="2">
    <source>
        <dbReference type="ARBA" id="ARBA00010992"/>
    </source>
</evidence>
<gene>
    <name evidence="12" type="ORF">EHS25_008982</name>
</gene>
<dbReference type="InterPro" id="IPR005829">
    <property type="entry name" value="Sugar_transporter_CS"/>
</dbReference>
<dbReference type="Proteomes" id="UP000279259">
    <property type="component" value="Unassembled WGS sequence"/>
</dbReference>
<feature type="transmembrane region" description="Helical" evidence="10">
    <location>
        <begin position="452"/>
        <end position="470"/>
    </location>
</feature>
<feature type="transmembrane region" description="Helical" evidence="10">
    <location>
        <begin position="224"/>
        <end position="243"/>
    </location>
</feature>
<dbReference type="PANTHER" id="PTHR48022">
    <property type="entry name" value="PLASTIDIC GLUCOSE TRANSPORTER 4"/>
    <property type="match status" value="1"/>
</dbReference>
<feature type="domain" description="Major facilitator superfamily (MFS) profile" evidence="11">
    <location>
        <begin position="63"/>
        <end position="505"/>
    </location>
</feature>
<feature type="transmembrane region" description="Helical" evidence="10">
    <location>
        <begin position="136"/>
        <end position="156"/>
    </location>
</feature>
<evidence type="ECO:0000256" key="4">
    <source>
        <dbReference type="ARBA" id="ARBA00022692"/>
    </source>
</evidence>
<dbReference type="AlphaFoldDB" id="A0A427YKI9"/>
<evidence type="ECO:0000313" key="12">
    <source>
        <dbReference type="EMBL" id="RSH91613.1"/>
    </source>
</evidence>
<protein>
    <recommendedName>
        <fullName evidence="11">Major facilitator superfamily (MFS) profile domain-containing protein</fullName>
    </recommendedName>
</protein>
<organism evidence="12 13">
    <name type="scientific">Saitozyma podzolica</name>
    <dbReference type="NCBI Taxonomy" id="1890683"/>
    <lineage>
        <taxon>Eukaryota</taxon>
        <taxon>Fungi</taxon>
        <taxon>Dikarya</taxon>
        <taxon>Basidiomycota</taxon>
        <taxon>Agaricomycotina</taxon>
        <taxon>Tremellomycetes</taxon>
        <taxon>Tremellales</taxon>
        <taxon>Trimorphomycetaceae</taxon>
        <taxon>Saitozyma</taxon>
    </lineage>
</organism>
<accession>A0A427YKI9</accession>
<evidence type="ECO:0000256" key="3">
    <source>
        <dbReference type="ARBA" id="ARBA00022448"/>
    </source>
</evidence>
<reference evidence="12 13" key="1">
    <citation type="submission" date="2018-11" db="EMBL/GenBank/DDBJ databases">
        <title>Genome sequence of Saitozyma podzolica DSM 27192.</title>
        <authorList>
            <person name="Aliyu H."/>
            <person name="Gorte O."/>
            <person name="Ochsenreither K."/>
        </authorList>
    </citation>
    <scope>NUCLEOTIDE SEQUENCE [LARGE SCALE GENOMIC DNA]</scope>
    <source>
        <strain evidence="12 13">DSM 27192</strain>
    </source>
</reference>
<evidence type="ECO:0000259" key="11">
    <source>
        <dbReference type="PROSITE" id="PS50850"/>
    </source>
</evidence>
<feature type="transmembrane region" description="Helical" evidence="10">
    <location>
        <begin position="162"/>
        <end position="180"/>
    </location>
</feature>
<keyword evidence="3 8" id="KW-0813">Transport</keyword>
<comment type="catalytic activity">
    <reaction evidence="7">
        <text>myo-inositol(out) + H(+)(out) = myo-inositol(in) + H(+)(in)</text>
        <dbReference type="Rhea" id="RHEA:60364"/>
        <dbReference type="ChEBI" id="CHEBI:15378"/>
        <dbReference type="ChEBI" id="CHEBI:17268"/>
    </reaction>
</comment>
<dbReference type="GO" id="GO:0016020">
    <property type="term" value="C:membrane"/>
    <property type="evidence" value="ECO:0007669"/>
    <property type="project" value="UniProtKB-SubCell"/>
</dbReference>
<evidence type="ECO:0000256" key="1">
    <source>
        <dbReference type="ARBA" id="ARBA00004141"/>
    </source>
</evidence>
<dbReference type="InterPro" id="IPR036259">
    <property type="entry name" value="MFS_trans_sf"/>
</dbReference>
<dbReference type="GO" id="GO:0005351">
    <property type="term" value="F:carbohydrate:proton symporter activity"/>
    <property type="evidence" value="ECO:0007669"/>
    <property type="project" value="TreeGrafter"/>
</dbReference>
<dbReference type="EMBL" id="RSCD01000007">
    <property type="protein sequence ID" value="RSH91613.1"/>
    <property type="molecule type" value="Genomic_DNA"/>
</dbReference>
<feature type="transmembrane region" description="Helical" evidence="10">
    <location>
        <begin position="482"/>
        <end position="500"/>
    </location>
</feature>
<proteinExistence type="inferred from homology"/>
<dbReference type="Pfam" id="PF00083">
    <property type="entry name" value="Sugar_tr"/>
    <property type="match status" value="1"/>
</dbReference>
<name>A0A427YKI9_9TREE</name>
<dbReference type="InterPro" id="IPR003663">
    <property type="entry name" value="Sugar/inositol_transpt"/>
</dbReference>
<feature type="transmembrane region" description="Helical" evidence="10">
    <location>
        <begin position="60"/>
        <end position="84"/>
    </location>
</feature>
<dbReference type="PANTHER" id="PTHR48022:SF36">
    <property type="entry name" value="LACTOSE PERMEASE, PUTATIVE (AFU_ORTHOLOGUE AFUA_1G17310)-RELATED"/>
    <property type="match status" value="1"/>
</dbReference>
<dbReference type="PROSITE" id="PS50850">
    <property type="entry name" value="MFS"/>
    <property type="match status" value="1"/>
</dbReference>
<dbReference type="InterPro" id="IPR020846">
    <property type="entry name" value="MFS_dom"/>
</dbReference>
<evidence type="ECO:0000256" key="8">
    <source>
        <dbReference type="RuleBase" id="RU003346"/>
    </source>
</evidence>
<dbReference type="PROSITE" id="PS00216">
    <property type="entry name" value="SUGAR_TRANSPORT_1"/>
    <property type="match status" value="1"/>
</dbReference>
<evidence type="ECO:0000256" key="6">
    <source>
        <dbReference type="ARBA" id="ARBA00023136"/>
    </source>
</evidence>
<feature type="compositionally biased region" description="Basic and acidic residues" evidence="9">
    <location>
        <begin position="1"/>
        <end position="13"/>
    </location>
</feature>
<feature type="transmembrane region" description="Helical" evidence="10">
    <location>
        <begin position="316"/>
        <end position="338"/>
    </location>
</feature>
<evidence type="ECO:0000313" key="13">
    <source>
        <dbReference type="Proteomes" id="UP000279259"/>
    </source>
</evidence>
<dbReference type="OrthoDB" id="6133115at2759"/>
<feature type="transmembrane region" description="Helical" evidence="10">
    <location>
        <begin position="350"/>
        <end position="370"/>
    </location>
</feature>
<comment type="caution">
    <text evidence="12">The sequence shown here is derived from an EMBL/GenBank/DDBJ whole genome shotgun (WGS) entry which is preliminary data.</text>
</comment>
<keyword evidence="4 10" id="KW-0812">Transmembrane</keyword>
<sequence length="543" mass="59624">MSSSPYEEKDIVQHAETTTPPSDSIDPASKGEVHTVRNAELYEALKESEIRRWSKESMHLYFSVFVAFLCACANGYDGTLLTGILSMPHFQSTFKTGVDGPKVSLIACLYTVGQMTGAPLAAFISDKWGRRRGMMIGAWLVIIGMVIAVAGESIVSFAIGRFVLGFGITVTCVAAPAYCMEIAPPQWRGRCTGLYNCGWFGGSIPAALVTFGTNYMDNNFSWRLPLILQAFACGIVVFAVWFIPESPRFLFLNGRKEEAYDFLARYHGGGNPNSKLVLLEIAEFEEGIALNGSDKRWWDYRPLFATSNSRWRILQVIMMSVSGQYSGNGLAYFNTVIYATLGVKTVTKQLGYNVLYSVLSAIGALTGALLTDKMPRRKVLVLGTFACSAWLGIQAGIQTVMDQRGPDNVSPSLAAGALSAYFLFSTNYMFTYTPLQTVIPAEALETTMRAKGLALSNVITGAMGFLNQFAGPVALGNIGYKYIFVFVAWDFCEAILWYLFGVEAQGRTLEELEWVYEQPNPVKASLQFDKVVVRSDGTVGARL</sequence>
<dbReference type="FunFam" id="1.20.1250.20:FF:000217">
    <property type="entry name" value="MFS lactose permease, putative"/>
    <property type="match status" value="1"/>
</dbReference>
<feature type="transmembrane region" description="Helical" evidence="10">
    <location>
        <begin position="192"/>
        <end position="212"/>
    </location>
</feature>
<feature type="transmembrane region" description="Helical" evidence="10">
    <location>
        <begin position="104"/>
        <end position="124"/>
    </location>
</feature>
<evidence type="ECO:0000256" key="7">
    <source>
        <dbReference type="ARBA" id="ARBA00049119"/>
    </source>
</evidence>
<evidence type="ECO:0000256" key="5">
    <source>
        <dbReference type="ARBA" id="ARBA00022989"/>
    </source>
</evidence>
<feature type="region of interest" description="Disordered" evidence="9">
    <location>
        <begin position="1"/>
        <end position="30"/>
    </location>
</feature>